<dbReference type="EMBL" id="CP009122">
    <property type="protein sequence ID" value="AJA10593.1"/>
    <property type="molecule type" value="Genomic_DNA"/>
</dbReference>
<reference evidence="2 3" key="1">
    <citation type="journal article" date="2015" name="Int. J. Syst. Evol. Microbiol.">
        <title>Description of Sphingopyxis fribergensis sp. nov. - a soil bacterium with the ability to degrade styrene and phenylacetic acid.</title>
        <authorList>
            <person name="Oelschlagel M."/>
            <person name="Ruckert C."/>
            <person name="Kalinowski J."/>
            <person name="Schmidt G."/>
            <person name="Schlomann M."/>
            <person name="Tischler D."/>
        </authorList>
    </citation>
    <scope>NUCLEOTIDE SEQUENCE [LARGE SCALE GENOMIC DNA]</scope>
    <source>
        <strain evidence="2 3">Kp5.2</strain>
    </source>
</reference>
<dbReference type="AlphaFoldDB" id="A0A0A7PN17"/>
<dbReference type="KEGG" id="sphk:SKP52_18615"/>
<evidence type="ECO:0000313" key="3">
    <source>
        <dbReference type="Proteomes" id="UP000030907"/>
    </source>
</evidence>
<dbReference type="STRING" id="1515612.SKP52_18615"/>
<evidence type="ECO:0000313" key="2">
    <source>
        <dbReference type="EMBL" id="AJA10593.1"/>
    </source>
</evidence>
<name>A0A0A7PN17_9SPHN</name>
<dbReference type="Gene3D" id="1.20.120.520">
    <property type="entry name" value="nmb1532 protein domain like"/>
    <property type="match status" value="1"/>
</dbReference>
<accession>A0A0A7PN17</accession>
<keyword evidence="3" id="KW-1185">Reference proteome</keyword>
<protein>
    <recommendedName>
        <fullName evidence="1">Hemerythrin-like domain-containing protein</fullName>
    </recommendedName>
</protein>
<dbReference type="Proteomes" id="UP000030907">
    <property type="component" value="Chromosome"/>
</dbReference>
<proteinExistence type="predicted"/>
<organism evidence="2 3">
    <name type="scientific">Sphingopyxis fribergensis</name>
    <dbReference type="NCBI Taxonomy" id="1515612"/>
    <lineage>
        <taxon>Bacteria</taxon>
        <taxon>Pseudomonadati</taxon>
        <taxon>Pseudomonadota</taxon>
        <taxon>Alphaproteobacteria</taxon>
        <taxon>Sphingomonadales</taxon>
        <taxon>Sphingomonadaceae</taxon>
        <taxon>Sphingopyxis</taxon>
    </lineage>
</organism>
<dbReference type="Pfam" id="PF01814">
    <property type="entry name" value="Hemerythrin"/>
    <property type="match status" value="1"/>
</dbReference>
<dbReference type="HOGENOM" id="CLU_149394_0_0_5"/>
<dbReference type="OrthoDB" id="7203877at2"/>
<dbReference type="RefSeq" id="WP_039577215.1">
    <property type="nucleotide sequence ID" value="NZ_CP009122.1"/>
</dbReference>
<gene>
    <name evidence="2" type="ORF">SKP52_18615</name>
</gene>
<sequence length="158" mass="17728">MPLSREMERLRAEHAALIALARIVTELLQAPGPARLAELASARARLRETLVRHLKCEDWILYPRLRATGDADLMHITCEFELEMGDLAAEYVAYDDKWTAGRVAAKWTEFCRETIEVFGLLATRVEREERELYPLADKLYAAASALGPPITDAATISS</sequence>
<dbReference type="InterPro" id="IPR012312">
    <property type="entry name" value="Hemerythrin-like"/>
</dbReference>
<evidence type="ECO:0000259" key="1">
    <source>
        <dbReference type="Pfam" id="PF01814"/>
    </source>
</evidence>
<feature type="domain" description="Hemerythrin-like" evidence="1">
    <location>
        <begin position="8"/>
        <end position="136"/>
    </location>
</feature>